<dbReference type="AlphaFoldDB" id="A0A553K3Y2"/>
<gene>
    <name evidence="1" type="ORF">FOJ82_00315</name>
</gene>
<evidence type="ECO:0000313" key="1">
    <source>
        <dbReference type="EMBL" id="TRY19398.1"/>
    </source>
</evidence>
<dbReference type="EMBL" id="VKKG01000001">
    <property type="protein sequence ID" value="TRY19398.1"/>
    <property type="molecule type" value="Genomic_DNA"/>
</dbReference>
<keyword evidence="2" id="KW-1185">Reference proteome</keyword>
<name>A0A553K3Y2_9ACTN</name>
<dbReference type="RefSeq" id="WP_143936486.1">
    <property type="nucleotide sequence ID" value="NZ_VKKG01000001.1"/>
</dbReference>
<evidence type="ECO:0000313" key="2">
    <source>
        <dbReference type="Proteomes" id="UP000317638"/>
    </source>
</evidence>
<sequence length="256" mass="27690">MSSKGFENVQDAVVRMRSLVTVAKSLDNVEMHLVLNSEVLRAMTCTYRAAASAMTRYRDTLWWQLDAEMGRVVASLAVLQGSREVPDRLELAQHQWLSASDNVGVLARRIERMESNDTGWSGRARSGKSRAVERQRVATGEFAETLQGLGRVTRQGQLLMESVFSTAALSVSSGNAQLSGFVHRAPSVSVGMWGLFSRSSGAVVRVRATAGFLATHVSGGAPWRAAASGLRSEVEELMADGDELTPGGWPRPVARA</sequence>
<accession>A0A553K3Y2</accession>
<dbReference type="OrthoDB" id="10006078at2"/>
<organism evidence="1 2">
    <name type="scientific">Tessaracoccus rhinocerotis</name>
    <dbReference type="NCBI Taxonomy" id="1689449"/>
    <lineage>
        <taxon>Bacteria</taxon>
        <taxon>Bacillati</taxon>
        <taxon>Actinomycetota</taxon>
        <taxon>Actinomycetes</taxon>
        <taxon>Propionibacteriales</taxon>
        <taxon>Propionibacteriaceae</taxon>
        <taxon>Tessaracoccus</taxon>
    </lineage>
</organism>
<proteinExistence type="predicted"/>
<protein>
    <submittedName>
        <fullName evidence="1">Uncharacterized protein</fullName>
    </submittedName>
</protein>
<reference evidence="1 2" key="1">
    <citation type="submission" date="2019-07" db="EMBL/GenBank/DDBJ databases">
        <authorList>
            <person name="Zhou L.-Y."/>
        </authorList>
    </citation>
    <scope>NUCLEOTIDE SEQUENCE [LARGE SCALE GENOMIC DNA]</scope>
    <source>
        <strain evidence="1 2">YIM 101269</strain>
    </source>
</reference>
<comment type="caution">
    <text evidence="1">The sequence shown here is derived from an EMBL/GenBank/DDBJ whole genome shotgun (WGS) entry which is preliminary data.</text>
</comment>
<dbReference type="Proteomes" id="UP000317638">
    <property type="component" value="Unassembled WGS sequence"/>
</dbReference>